<gene>
    <name evidence="2" type="ORF">NIES30_20840</name>
</gene>
<evidence type="ECO:0008006" key="4">
    <source>
        <dbReference type="Google" id="ProtNLM"/>
    </source>
</evidence>
<feature type="region of interest" description="Disordered" evidence="1">
    <location>
        <begin position="180"/>
        <end position="206"/>
    </location>
</feature>
<dbReference type="InterPro" id="IPR049578">
    <property type="entry name" value="CAXIP1-like_GIY-YIG_dom"/>
</dbReference>
<dbReference type="STRING" id="549789.NIES30_20840"/>
<proteinExistence type="predicted"/>
<dbReference type="CDD" id="cd10450">
    <property type="entry name" value="GIY-YIG_AtGrxS16_like"/>
    <property type="match status" value="1"/>
</dbReference>
<reference evidence="2 3" key="1">
    <citation type="submission" date="2016-11" db="EMBL/GenBank/DDBJ databases">
        <title>Draft Genome Sequences of Nine Cyanobacterial Strains from Diverse Habitats.</title>
        <authorList>
            <person name="Zhu T."/>
            <person name="Hou S."/>
            <person name="Lu X."/>
            <person name="Hess W.R."/>
        </authorList>
    </citation>
    <scope>NUCLEOTIDE SEQUENCE [LARGE SCALE GENOMIC DNA]</scope>
    <source>
        <strain evidence="2 3">NIES-30</strain>
    </source>
</reference>
<accession>A0A1U7J0B8</accession>
<comment type="caution">
    <text evidence="2">The sequence shown here is derived from an EMBL/GenBank/DDBJ whole genome shotgun (WGS) entry which is preliminary data.</text>
</comment>
<dbReference type="RefSeq" id="WP_073610384.1">
    <property type="nucleotide sequence ID" value="NZ_MRCG01000019.1"/>
</dbReference>
<evidence type="ECO:0000313" key="2">
    <source>
        <dbReference type="EMBL" id="OKH44943.1"/>
    </source>
</evidence>
<organism evidence="2 3">
    <name type="scientific">Phormidium tenue NIES-30</name>
    <dbReference type="NCBI Taxonomy" id="549789"/>
    <lineage>
        <taxon>Bacteria</taxon>
        <taxon>Bacillati</taxon>
        <taxon>Cyanobacteriota</taxon>
        <taxon>Cyanophyceae</taxon>
        <taxon>Oscillatoriophycideae</taxon>
        <taxon>Oscillatoriales</taxon>
        <taxon>Oscillatoriaceae</taxon>
        <taxon>Phormidium</taxon>
    </lineage>
</organism>
<dbReference type="AlphaFoldDB" id="A0A1U7J0B8"/>
<keyword evidence="3" id="KW-1185">Reference proteome</keyword>
<evidence type="ECO:0000313" key="3">
    <source>
        <dbReference type="Proteomes" id="UP000185557"/>
    </source>
</evidence>
<dbReference type="Proteomes" id="UP000185557">
    <property type="component" value="Unassembled WGS sequence"/>
</dbReference>
<name>A0A1U7J0B8_9CYAN</name>
<dbReference type="EMBL" id="MRCG01000019">
    <property type="protein sequence ID" value="OKH44943.1"/>
    <property type="molecule type" value="Genomic_DNA"/>
</dbReference>
<sequence length="221" mass="23855">MTSEKSDAPNTPDAIEHQNVPVEHRSLHDFLYSAADEHAAETAAAPPTASTGNTPLAIADWCEQTEDAKVTGVYAVHDREGQTQFIGISRNVSLSLRSHRLEKGESVCALVTVEPFSFPNREVMAALRDEWIAALPSPPPGNVDGTWDGTVGKAVTQAMSAAEREAYEAKKLKLRRAMADGSLAKEQDAAQAADPKTDLAAAMNDDNWSALIRDQTEQTRS</sequence>
<evidence type="ECO:0000256" key="1">
    <source>
        <dbReference type="SAM" id="MobiDB-lite"/>
    </source>
</evidence>
<protein>
    <recommendedName>
        <fullName evidence="4">GIY-YIG domain-containing protein</fullName>
    </recommendedName>
</protein>
<feature type="region of interest" description="Disordered" evidence="1">
    <location>
        <begin position="1"/>
        <end position="20"/>
    </location>
</feature>